<name>X0YVJ0_9ZZZZ</name>
<accession>X0YVJ0</accession>
<reference evidence="1" key="1">
    <citation type="journal article" date="2014" name="Front. Microbiol.">
        <title>High frequency of phylogenetically diverse reductive dehalogenase-homologous genes in deep subseafloor sedimentary metagenomes.</title>
        <authorList>
            <person name="Kawai M."/>
            <person name="Futagami T."/>
            <person name="Toyoda A."/>
            <person name="Takaki Y."/>
            <person name="Nishi S."/>
            <person name="Hori S."/>
            <person name="Arai W."/>
            <person name="Tsubouchi T."/>
            <person name="Morono Y."/>
            <person name="Uchiyama I."/>
            <person name="Ito T."/>
            <person name="Fujiyama A."/>
            <person name="Inagaki F."/>
            <person name="Takami H."/>
        </authorList>
    </citation>
    <scope>NUCLEOTIDE SEQUENCE</scope>
    <source>
        <strain evidence="1">Expedition CK06-06</strain>
    </source>
</reference>
<protein>
    <recommendedName>
        <fullName evidence="2">Glycosyl transferase family 1 domain-containing protein</fullName>
    </recommendedName>
</protein>
<dbReference type="EMBL" id="BARS01043566">
    <property type="protein sequence ID" value="GAG40626.1"/>
    <property type="molecule type" value="Genomic_DNA"/>
</dbReference>
<dbReference type="Gene3D" id="3.40.50.12580">
    <property type="match status" value="1"/>
</dbReference>
<dbReference type="AlphaFoldDB" id="X0YVJ0"/>
<dbReference type="InterPro" id="IPR043148">
    <property type="entry name" value="TagF_C"/>
</dbReference>
<sequence length="124" mass="13813">MPVESIFAELGINAGKSGYIIKNEPISELLKSAKIVLVGISSVALEALASECIVILLVFSNVMFMSPLDGFDEFGIKVYSPAQLSEAVKENIRKAPDTREKTADFINRYWCLDEALTRWERVLE</sequence>
<comment type="caution">
    <text evidence="1">The sequence shown here is derived from an EMBL/GenBank/DDBJ whole genome shotgun (WGS) entry which is preliminary data.</text>
</comment>
<evidence type="ECO:0000313" key="1">
    <source>
        <dbReference type="EMBL" id="GAG40626.1"/>
    </source>
</evidence>
<proteinExistence type="predicted"/>
<evidence type="ECO:0008006" key="2">
    <source>
        <dbReference type="Google" id="ProtNLM"/>
    </source>
</evidence>
<gene>
    <name evidence="1" type="ORF">S01H1_65937</name>
</gene>
<organism evidence="1">
    <name type="scientific">marine sediment metagenome</name>
    <dbReference type="NCBI Taxonomy" id="412755"/>
    <lineage>
        <taxon>unclassified sequences</taxon>
        <taxon>metagenomes</taxon>
        <taxon>ecological metagenomes</taxon>
    </lineage>
</organism>